<reference evidence="5" key="1">
    <citation type="submission" date="2019-12" db="EMBL/GenBank/DDBJ databases">
        <title>Genome sequencing and annotation of Brassica cretica.</title>
        <authorList>
            <person name="Studholme D.J."/>
            <person name="Sarris P.F."/>
        </authorList>
    </citation>
    <scope>NUCLEOTIDE SEQUENCE</scope>
    <source>
        <strain evidence="5">PFS-102/07</strain>
        <tissue evidence="5">Leaf</tissue>
    </source>
</reference>
<dbReference type="AlphaFoldDB" id="A0A8S9M3A6"/>
<comment type="similarity">
    <text evidence="1">Belongs to the NAD(P)-dependent epimerase/dehydratase family.</text>
</comment>
<accession>A0A8S9M3A6</accession>
<protein>
    <recommendedName>
        <fullName evidence="4">NAD-dependent epimerase/dehydratase domain-containing protein</fullName>
    </recommendedName>
</protein>
<dbReference type="GO" id="GO:0016853">
    <property type="term" value="F:isomerase activity"/>
    <property type="evidence" value="ECO:0007669"/>
    <property type="project" value="UniProtKB-KW"/>
</dbReference>
<evidence type="ECO:0000256" key="2">
    <source>
        <dbReference type="ARBA" id="ARBA00023027"/>
    </source>
</evidence>
<evidence type="ECO:0000313" key="5">
    <source>
        <dbReference type="EMBL" id="KAF2612489.1"/>
    </source>
</evidence>
<dbReference type="Pfam" id="PF01370">
    <property type="entry name" value="Epimerase"/>
    <property type="match status" value="1"/>
</dbReference>
<dbReference type="PRINTS" id="PR01713">
    <property type="entry name" value="NUCEPIMERASE"/>
</dbReference>
<evidence type="ECO:0000256" key="1">
    <source>
        <dbReference type="ARBA" id="ARBA00007637"/>
    </source>
</evidence>
<dbReference type="Gene3D" id="3.40.50.720">
    <property type="entry name" value="NAD(P)-binding Rossmann-like Domain"/>
    <property type="match status" value="1"/>
</dbReference>
<dbReference type="SUPFAM" id="SSF51735">
    <property type="entry name" value="NAD(P)-binding Rossmann-fold domains"/>
    <property type="match status" value="1"/>
</dbReference>
<comment type="caution">
    <text evidence="5">The sequence shown here is derived from an EMBL/GenBank/DDBJ whole genome shotgun (WGS) entry which is preliminary data.</text>
</comment>
<dbReference type="InterPro" id="IPR001509">
    <property type="entry name" value="Epimerase_deHydtase"/>
</dbReference>
<name>A0A8S9M3A6_BRACR</name>
<dbReference type="InterPro" id="IPR036291">
    <property type="entry name" value="NAD(P)-bd_dom_sf"/>
</dbReference>
<keyword evidence="2" id="KW-0520">NAD</keyword>
<organism evidence="5">
    <name type="scientific">Brassica cretica</name>
    <name type="common">Mustard</name>
    <dbReference type="NCBI Taxonomy" id="69181"/>
    <lineage>
        <taxon>Eukaryota</taxon>
        <taxon>Viridiplantae</taxon>
        <taxon>Streptophyta</taxon>
        <taxon>Embryophyta</taxon>
        <taxon>Tracheophyta</taxon>
        <taxon>Spermatophyta</taxon>
        <taxon>Magnoliopsida</taxon>
        <taxon>eudicotyledons</taxon>
        <taxon>Gunneridae</taxon>
        <taxon>Pentapetalae</taxon>
        <taxon>rosids</taxon>
        <taxon>malvids</taxon>
        <taxon>Brassicales</taxon>
        <taxon>Brassicaceae</taxon>
        <taxon>Brassiceae</taxon>
        <taxon>Brassica</taxon>
    </lineage>
</organism>
<evidence type="ECO:0000259" key="4">
    <source>
        <dbReference type="Pfam" id="PF01370"/>
    </source>
</evidence>
<proteinExistence type="inferred from homology"/>
<dbReference type="EMBL" id="QGKY02000089">
    <property type="protein sequence ID" value="KAF2612489.1"/>
    <property type="molecule type" value="Genomic_DNA"/>
</dbReference>
<keyword evidence="3" id="KW-0413">Isomerase</keyword>
<gene>
    <name evidence="5" type="ORF">F2Q70_00008857</name>
</gene>
<feature type="domain" description="NAD-dependent epimerase/dehydratase" evidence="4">
    <location>
        <begin position="4"/>
        <end position="71"/>
    </location>
</feature>
<sequence>MLLSFLRLRFFTVYGPWGRPDMAYFFFTKDILKGKSISIFESANHGTVARDFTYIDDIVKGCLGALDTAEKSTGTGGKKRGPAQLRVFNLGNTSPVPVSDLVSILERQLKVKAKRNVIKMPRNGDVPFTHANISLAQRELGYKPTTDLQTGLKKFVRWYLSYYSGGKKAAAR</sequence>
<dbReference type="PANTHER" id="PTHR43574">
    <property type="entry name" value="EPIMERASE-RELATED"/>
    <property type="match status" value="1"/>
</dbReference>
<evidence type="ECO:0000256" key="3">
    <source>
        <dbReference type="ARBA" id="ARBA00023235"/>
    </source>
</evidence>